<gene>
    <name evidence="2" type="ORF">B9R14_10620</name>
</gene>
<accession>A0A2S8RBH8</accession>
<dbReference type="InterPro" id="IPR029048">
    <property type="entry name" value="HSP70_C_sf"/>
</dbReference>
<sequence>MAKAVTRAVSFSEILISMAKAKRECIEKKNSLESIYNNFLETLKEIGYKLNDDDSLDERIERLKEDLIDAKDAKNEVKVKEYEKELKELVLLKKTIDSLEKVGKDAEGNPKDFKPRDLNNVLAERMREIYKEQQLCPYCLGRNSDCGFFCEGTNKNIFEHVKKEGYENQDKQTWF</sequence>
<evidence type="ECO:0000313" key="2">
    <source>
        <dbReference type="EMBL" id="PQQ67154.1"/>
    </source>
</evidence>
<dbReference type="RefSeq" id="WP_105368230.1">
    <property type="nucleotide sequence ID" value="NZ_NEMB01000003.1"/>
</dbReference>
<comment type="caution">
    <text evidence="2">The sequence shown here is derived from an EMBL/GenBank/DDBJ whole genome shotgun (WGS) entry which is preliminary data.</text>
</comment>
<evidence type="ECO:0000256" key="1">
    <source>
        <dbReference type="SAM" id="Coils"/>
    </source>
</evidence>
<feature type="coiled-coil region" evidence="1">
    <location>
        <begin position="53"/>
        <end position="102"/>
    </location>
</feature>
<keyword evidence="1" id="KW-0175">Coiled coil</keyword>
<protein>
    <submittedName>
        <fullName evidence="2">Uncharacterized protein</fullName>
    </submittedName>
</protein>
<proteinExistence type="predicted"/>
<name>A0A2S8RBH8_9FIRM</name>
<evidence type="ECO:0000313" key="3">
    <source>
        <dbReference type="Proteomes" id="UP000239720"/>
    </source>
</evidence>
<dbReference type="Gene3D" id="1.20.1270.10">
    <property type="match status" value="1"/>
</dbReference>
<dbReference type="EMBL" id="NEMB01000003">
    <property type="protein sequence ID" value="PQQ67154.1"/>
    <property type="molecule type" value="Genomic_DNA"/>
</dbReference>
<dbReference type="AlphaFoldDB" id="A0A2S8RBH8"/>
<dbReference type="Proteomes" id="UP000239720">
    <property type="component" value="Unassembled WGS sequence"/>
</dbReference>
<reference evidence="2 3" key="1">
    <citation type="journal article" date="2018" name="Syst. Appl. Microbiol.">
        <title>Characterization and high-quality draft genome sequence of Herbivorax saccincola A7, an anaerobic, alkaliphilic, thermophilic, cellulolytic, and xylanolytic bacterium.</title>
        <authorList>
            <person name="Aikawa S."/>
            <person name="Baramee S."/>
            <person name="Sermsathanaswadi J."/>
            <person name="Thianheng P."/>
            <person name="Tachaapaikoon C."/>
            <person name="Shikata A."/>
            <person name="Waeonukul R."/>
            <person name="Pason P."/>
            <person name="Ratanakhanokchai K."/>
            <person name="Kosugi A."/>
        </authorList>
    </citation>
    <scope>NUCLEOTIDE SEQUENCE [LARGE SCALE GENOMIC DNA]</scope>
    <source>
        <strain evidence="2 3">A7</strain>
    </source>
</reference>
<organism evidence="2 3">
    <name type="scientific">Acetivibrio saccincola</name>
    <dbReference type="NCBI Taxonomy" id="1677857"/>
    <lineage>
        <taxon>Bacteria</taxon>
        <taxon>Bacillati</taxon>
        <taxon>Bacillota</taxon>
        <taxon>Clostridia</taxon>
        <taxon>Eubacteriales</taxon>
        <taxon>Oscillospiraceae</taxon>
        <taxon>Acetivibrio</taxon>
    </lineage>
</organism>